<protein>
    <submittedName>
        <fullName evidence="1">Small secreted protein</fullName>
    </submittedName>
</protein>
<accession>A0ABV2KSX2</accession>
<comment type="caution">
    <text evidence="1">The sequence shown here is derived from an EMBL/GenBank/DDBJ whole genome shotgun (WGS) entry which is preliminary data.</text>
</comment>
<gene>
    <name evidence="1" type="ORF">ABID56_000767</name>
</gene>
<dbReference type="Proteomes" id="UP001549167">
    <property type="component" value="Unassembled WGS sequence"/>
</dbReference>
<organism evidence="1 2">
    <name type="scientific">Alkalibacillus flavidus</name>
    <dbReference type="NCBI Taxonomy" id="546021"/>
    <lineage>
        <taxon>Bacteria</taxon>
        <taxon>Bacillati</taxon>
        <taxon>Bacillota</taxon>
        <taxon>Bacilli</taxon>
        <taxon>Bacillales</taxon>
        <taxon>Bacillaceae</taxon>
        <taxon>Alkalibacillus</taxon>
    </lineage>
</organism>
<dbReference type="RefSeq" id="WP_354219298.1">
    <property type="nucleotide sequence ID" value="NZ_JBEPMX010000002.1"/>
</dbReference>
<keyword evidence="2" id="KW-1185">Reference proteome</keyword>
<proteinExistence type="predicted"/>
<evidence type="ECO:0000313" key="2">
    <source>
        <dbReference type="Proteomes" id="UP001549167"/>
    </source>
</evidence>
<reference evidence="1 2" key="1">
    <citation type="submission" date="2024-06" db="EMBL/GenBank/DDBJ databases">
        <title>Genomic Encyclopedia of Type Strains, Phase IV (KMG-IV): sequencing the most valuable type-strain genomes for metagenomic binning, comparative biology and taxonomic classification.</title>
        <authorList>
            <person name="Goeker M."/>
        </authorList>
    </citation>
    <scope>NUCLEOTIDE SEQUENCE [LARGE SCALE GENOMIC DNA]</scope>
    <source>
        <strain evidence="1 2">DSM 23520</strain>
    </source>
</reference>
<sequence>MKWYKIVVPAAVGIAVGAVAGKRVKDNWLVPEVALNRVKEEFKQDGPISGSWILMDKKGFSHNGKSYQVYEGGVTRTIDGKTEQFQFIVDATNGTLLDSYPLLDG</sequence>
<evidence type="ECO:0000313" key="1">
    <source>
        <dbReference type="EMBL" id="MET3682686.1"/>
    </source>
</evidence>
<name>A0ABV2KSX2_9BACI</name>
<dbReference type="EMBL" id="JBEPMX010000002">
    <property type="protein sequence ID" value="MET3682686.1"/>
    <property type="molecule type" value="Genomic_DNA"/>
</dbReference>